<gene>
    <name evidence="3" type="ORF">CYCCA115_LOCUS17920</name>
</gene>
<evidence type="ECO:0000313" key="4">
    <source>
        <dbReference type="Proteomes" id="UP001295423"/>
    </source>
</evidence>
<dbReference type="Proteomes" id="UP001295423">
    <property type="component" value="Unassembled WGS sequence"/>
</dbReference>
<keyword evidence="4" id="KW-1185">Reference proteome</keyword>
<feature type="transmembrane region" description="Helical" evidence="1">
    <location>
        <begin position="149"/>
        <end position="169"/>
    </location>
</feature>
<evidence type="ECO:0000256" key="1">
    <source>
        <dbReference type="SAM" id="Phobius"/>
    </source>
</evidence>
<proteinExistence type="predicted"/>
<keyword evidence="1" id="KW-0812">Transmembrane</keyword>
<organism evidence="3 4">
    <name type="scientific">Cylindrotheca closterium</name>
    <dbReference type="NCBI Taxonomy" id="2856"/>
    <lineage>
        <taxon>Eukaryota</taxon>
        <taxon>Sar</taxon>
        <taxon>Stramenopiles</taxon>
        <taxon>Ochrophyta</taxon>
        <taxon>Bacillariophyta</taxon>
        <taxon>Bacillariophyceae</taxon>
        <taxon>Bacillariophycidae</taxon>
        <taxon>Bacillariales</taxon>
        <taxon>Bacillariaceae</taxon>
        <taxon>Cylindrotheca</taxon>
    </lineage>
</organism>
<dbReference type="InterPro" id="IPR027417">
    <property type="entry name" value="P-loop_NTPase"/>
</dbReference>
<accession>A0AAD2G189</accession>
<dbReference type="Gene3D" id="3.40.50.300">
    <property type="entry name" value="P-loop containing nucleotide triphosphate hydrolases"/>
    <property type="match status" value="1"/>
</dbReference>
<comment type="caution">
    <text evidence="3">The sequence shown here is derived from an EMBL/GenBank/DDBJ whole genome shotgun (WGS) entry which is preliminary data.</text>
</comment>
<protein>
    <recommendedName>
        <fullName evidence="2">Dynamin N-terminal domain-containing protein</fullName>
    </recommendedName>
</protein>
<name>A0AAD2G189_9STRA</name>
<feature type="domain" description="Dynamin N-terminal" evidence="2">
    <location>
        <begin position="226"/>
        <end position="362"/>
    </location>
</feature>
<feature type="transmembrane region" description="Helical" evidence="1">
    <location>
        <begin position="27"/>
        <end position="46"/>
    </location>
</feature>
<feature type="transmembrane region" description="Helical" evidence="1">
    <location>
        <begin position="52"/>
        <end position="70"/>
    </location>
</feature>
<dbReference type="EMBL" id="CAKOGP040002003">
    <property type="protein sequence ID" value="CAJ1959499.1"/>
    <property type="molecule type" value="Genomic_DNA"/>
</dbReference>
<dbReference type="InterPro" id="IPR045063">
    <property type="entry name" value="Dynamin_N"/>
</dbReference>
<dbReference type="SUPFAM" id="SSF52540">
    <property type="entry name" value="P-loop containing nucleoside triphosphate hydrolases"/>
    <property type="match status" value="1"/>
</dbReference>
<feature type="transmembrane region" description="Helical" evidence="1">
    <location>
        <begin position="82"/>
        <end position="98"/>
    </location>
</feature>
<reference evidence="3" key="1">
    <citation type="submission" date="2023-08" db="EMBL/GenBank/DDBJ databases">
        <authorList>
            <person name="Audoor S."/>
            <person name="Bilcke G."/>
        </authorList>
    </citation>
    <scope>NUCLEOTIDE SEQUENCE</scope>
</reference>
<keyword evidence="1" id="KW-1133">Transmembrane helix</keyword>
<evidence type="ECO:0000313" key="3">
    <source>
        <dbReference type="EMBL" id="CAJ1959499.1"/>
    </source>
</evidence>
<dbReference type="Pfam" id="PF00350">
    <property type="entry name" value="Dynamin_N"/>
    <property type="match status" value="1"/>
</dbReference>
<sequence length="511" mass="59213">MTGPVTELLERQLVKLPFIEAIRDHGALIFFLGILSYSLFLIHWVVSTNWESKFHTFSIVIAMSGIFYLHYSRVLLLEQYEIFFVQCWLLLGFYHVSTWKNNYDKVKTELNSIASLRPFQGSLMRFFIVRPMHKNSSNQWEQPPFRNGIHVLLIILYGWLLFLHVIPFISPVGYCRDQNSQEKTLANGSNRQNQATDVCCRYNYVMEGLDTTQSVSSNFCGGPITIAFAGSWSTGKTTIINSLLGHNYSTSQIAPAPSTDKFICLTMGSPYNGPIQSDDFQRRQNCQLMGHMQQITHEVCGKGLPNVLDVADTNSEFDGFVFLDMPGWQNEYHHDCAYRTFYEHLMDQMDYVYVVWDLNHGKIEDEFAEFFKGKSRGTNFEVIYNRYNSERADMAFLNQQYAKLRHGAQELLSEIYTIKVHDQATLADDSSSESQFDQDIQHLRSKIQSVNQTVHDNRKQLMKENLLAVRGNLKGIWSLRKLKISDRLIKHELNVHREPKSSWLRRFGIEL</sequence>
<keyword evidence="1" id="KW-0472">Membrane</keyword>
<dbReference type="AlphaFoldDB" id="A0AAD2G189"/>
<evidence type="ECO:0000259" key="2">
    <source>
        <dbReference type="Pfam" id="PF00350"/>
    </source>
</evidence>